<evidence type="ECO:0000256" key="4">
    <source>
        <dbReference type="ARBA" id="ARBA00022989"/>
    </source>
</evidence>
<dbReference type="VEuPathDB" id="VectorBase:RSAN_032622"/>
<evidence type="ECO:0000256" key="5">
    <source>
        <dbReference type="ARBA" id="ARBA00023136"/>
    </source>
</evidence>
<dbReference type="AlphaFoldDB" id="A0A9D4PLR7"/>
<evidence type="ECO:0000256" key="7">
    <source>
        <dbReference type="RuleBase" id="RU079119"/>
    </source>
</evidence>
<dbReference type="PANTHER" id="PTHR12246">
    <property type="entry name" value="PALMITOYLTRANSFERASE ZDHHC16"/>
    <property type="match status" value="1"/>
</dbReference>
<feature type="transmembrane region" description="Helical" evidence="7">
    <location>
        <begin position="197"/>
        <end position="221"/>
    </location>
</feature>
<feature type="region of interest" description="Disordered" evidence="8">
    <location>
        <begin position="329"/>
        <end position="350"/>
    </location>
</feature>
<dbReference type="EMBL" id="JABSTV010001252">
    <property type="protein sequence ID" value="KAH7946819.1"/>
    <property type="molecule type" value="Genomic_DNA"/>
</dbReference>
<keyword evidence="2 7" id="KW-0808">Transferase</keyword>
<keyword evidence="3 7" id="KW-0812">Transmembrane</keyword>
<comment type="subcellular location">
    <subcellularLocation>
        <location evidence="1">Membrane</location>
        <topology evidence="1">Multi-pass membrane protein</topology>
    </subcellularLocation>
</comment>
<keyword evidence="4 7" id="KW-1133">Transmembrane helix</keyword>
<sequence length="447" mass="48645">MQRRGSLSSWLPVLVVLAGFCWAYYAYVHVFCPVLVADHAERVSLSALFHLILFLALWSFLRAVTASIPPVPSLYSVNAPNRRMIADCKAYQERKEILEALGSSRGILTRAADGSVRYCEQCGLIKPDRCHHCSCCRRCILKMDHHCPWLNNCVAFSTYKFFLLTLFYVVLLSTYTFVTVSSYALDTATAMGLPTGVLVHTGFLLLAGTALTVLIGGFFGVHVRILCRNETTLETMRPFLFVESLDSFDLGVRRNVVQVFGSSVYLWPFPVHSTPGDGVRFPTKLYPDPGTTILTLMRQRSRQVALSLCGQNLPVVSPSMETALGDLVPSPGATARHVSTTTGRGEPGKAIRRPERDAYHTALETTGLSLSSTSEQYRSGLTVSAVNGGGTVQLPATPPPGLISPIGARSPLQRLGATSTQGSSVVVPQPTLLRTGSQTSFVSVQTR</sequence>
<comment type="caution">
    <text evidence="10">The sequence shown here is derived from an EMBL/GenBank/DDBJ whole genome shotgun (WGS) entry which is preliminary data.</text>
</comment>
<feature type="transmembrane region" description="Helical" evidence="7">
    <location>
        <begin position="161"/>
        <end position="185"/>
    </location>
</feature>
<evidence type="ECO:0000256" key="8">
    <source>
        <dbReference type="SAM" id="MobiDB-lite"/>
    </source>
</evidence>
<dbReference type="PROSITE" id="PS50216">
    <property type="entry name" value="DHHC"/>
    <property type="match status" value="1"/>
</dbReference>
<feature type="domain" description="Palmitoyltransferase DHHC" evidence="9">
    <location>
        <begin position="117"/>
        <end position="237"/>
    </location>
</feature>
<feature type="transmembrane region" description="Helical" evidence="7">
    <location>
        <begin position="47"/>
        <end position="64"/>
    </location>
</feature>
<evidence type="ECO:0000256" key="1">
    <source>
        <dbReference type="ARBA" id="ARBA00004141"/>
    </source>
</evidence>
<evidence type="ECO:0000259" key="9">
    <source>
        <dbReference type="Pfam" id="PF01529"/>
    </source>
</evidence>
<dbReference type="GO" id="GO:0016020">
    <property type="term" value="C:membrane"/>
    <property type="evidence" value="ECO:0007669"/>
    <property type="project" value="UniProtKB-SubCell"/>
</dbReference>
<evidence type="ECO:0000256" key="3">
    <source>
        <dbReference type="ARBA" id="ARBA00022692"/>
    </source>
</evidence>
<comment type="domain">
    <text evidence="7">The DHHC domain is required for palmitoyltransferase activity.</text>
</comment>
<accession>A0A9D4PLR7</accession>
<organism evidence="10 11">
    <name type="scientific">Rhipicephalus sanguineus</name>
    <name type="common">Brown dog tick</name>
    <name type="synonym">Ixodes sanguineus</name>
    <dbReference type="NCBI Taxonomy" id="34632"/>
    <lineage>
        <taxon>Eukaryota</taxon>
        <taxon>Metazoa</taxon>
        <taxon>Ecdysozoa</taxon>
        <taxon>Arthropoda</taxon>
        <taxon>Chelicerata</taxon>
        <taxon>Arachnida</taxon>
        <taxon>Acari</taxon>
        <taxon>Parasitiformes</taxon>
        <taxon>Ixodida</taxon>
        <taxon>Ixodoidea</taxon>
        <taxon>Ixodidae</taxon>
        <taxon>Rhipicephalinae</taxon>
        <taxon>Rhipicephalus</taxon>
        <taxon>Rhipicephalus</taxon>
    </lineage>
</organism>
<name>A0A9D4PLR7_RHISA</name>
<keyword evidence="5 7" id="KW-0472">Membrane</keyword>
<comment type="similarity">
    <text evidence="7">Belongs to the DHHC palmitoyltransferase family.</text>
</comment>
<comment type="catalytic activity">
    <reaction evidence="7">
        <text>L-cysteinyl-[protein] + hexadecanoyl-CoA = S-hexadecanoyl-L-cysteinyl-[protein] + CoA</text>
        <dbReference type="Rhea" id="RHEA:36683"/>
        <dbReference type="Rhea" id="RHEA-COMP:10131"/>
        <dbReference type="Rhea" id="RHEA-COMP:11032"/>
        <dbReference type="ChEBI" id="CHEBI:29950"/>
        <dbReference type="ChEBI" id="CHEBI:57287"/>
        <dbReference type="ChEBI" id="CHEBI:57379"/>
        <dbReference type="ChEBI" id="CHEBI:74151"/>
        <dbReference type="EC" id="2.3.1.225"/>
    </reaction>
</comment>
<proteinExistence type="inferred from homology"/>
<evidence type="ECO:0000256" key="6">
    <source>
        <dbReference type="ARBA" id="ARBA00023315"/>
    </source>
</evidence>
<evidence type="ECO:0000313" key="10">
    <source>
        <dbReference type="EMBL" id="KAH7946819.1"/>
    </source>
</evidence>
<dbReference type="EC" id="2.3.1.225" evidence="7"/>
<gene>
    <name evidence="10" type="ORF">HPB52_004441</name>
</gene>
<reference evidence="10" key="1">
    <citation type="journal article" date="2020" name="Cell">
        <title>Large-Scale Comparative Analyses of Tick Genomes Elucidate Their Genetic Diversity and Vector Capacities.</title>
        <authorList>
            <consortium name="Tick Genome and Microbiome Consortium (TIGMIC)"/>
            <person name="Jia N."/>
            <person name="Wang J."/>
            <person name="Shi W."/>
            <person name="Du L."/>
            <person name="Sun Y."/>
            <person name="Zhan W."/>
            <person name="Jiang J.F."/>
            <person name="Wang Q."/>
            <person name="Zhang B."/>
            <person name="Ji P."/>
            <person name="Bell-Sakyi L."/>
            <person name="Cui X.M."/>
            <person name="Yuan T.T."/>
            <person name="Jiang B.G."/>
            <person name="Yang W.F."/>
            <person name="Lam T.T."/>
            <person name="Chang Q.C."/>
            <person name="Ding S.J."/>
            <person name="Wang X.J."/>
            <person name="Zhu J.G."/>
            <person name="Ruan X.D."/>
            <person name="Zhao L."/>
            <person name="Wei J.T."/>
            <person name="Ye R.Z."/>
            <person name="Que T.C."/>
            <person name="Du C.H."/>
            <person name="Zhou Y.H."/>
            <person name="Cheng J.X."/>
            <person name="Dai P.F."/>
            <person name="Guo W.B."/>
            <person name="Han X.H."/>
            <person name="Huang E.J."/>
            <person name="Li L.F."/>
            <person name="Wei W."/>
            <person name="Gao Y.C."/>
            <person name="Liu J.Z."/>
            <person name="Shao H.Z."/>
            <person name="Wang X."/>
            <person name="Wang C.C."/>
            <person name="Yang T.C."/>
            <person name="Huo Q.B."/>
            <person name="Li W."/>
            <person name="Chen H.Y."/>
            <person name="Chen S.E."/>
            <person name="Zhou L.G."/>
            <person name="Ni X.B."/>
            <person name="Tian J.H."/>
            <person name="Sheng Y."/>
            <person name="Liu T."/>
            <person name="Pan Y.S."/>
            <person name="Xia L.Y."/>
            <person name="Li J."/>
            <person name="Zhao F."/>
            <person name="Cao W.C."/>
        </authorList>
    </citation>
    <scope>NUCLEOTIDE SEQUENCE</scope>
    <source>
        <strain evidence="10">Rsan-2018</strain>
    </source>
</reference>
<protein>
    <recommendedName>
        <fullName evidence="7">Palmitoyltransferase</fullName>
        <ecNumber evidence="7">2.3.1.225</ecNumber>
    </recommendedName>
</protein>
<evidence type="ECO:0000256" key="2">
    <source>
        <dbReference type="ARBA" id="ARBA00022679"/>
    </source>
</evidence>
<dbReference type="InterPro" id="IPR039859">
    <property type="entry name" value="PFA4/ZDH16/20/ERF2-like"/>
</dbReference>
<dbReference type="Pfam" id="PF01529">
    <property type="entry name" value="DHHC"/>
    <property type="match status" value="1"/>
</dbReference>
<dbReference type="GO" id="GO:0019706">
    <property type="term" value="F:protein-cysteine S-palmitoyltransferase activity"/>
    <property type="evidence" value="ECO:0007669"/>
    <property type="project" value="UniProtKB-EC"/>
</dbReference>
<dbReference type="InterPro" id="IPR001594">
    <property type="entry name" value="Palmitoyltrfase_DHHC"/>
</dbReference>
<evidence type="ECO:0000313" key="11">
    <source>
        <dbReference type="Proteomes" id="UP000821837"/>
    </source>
</evidence>
<keyword evidence="6 7" id="KW-0012">Acyltransferase</keyword>
<dbReference type="Proteomes" id="UP000821837">
    <property type="component" value="Chromosome 6"/>
</dbReference>
<reference evidence="10" key="2">
    <citation type="submission" date="2021-09" db="EMBL/GenBank/DDBJ databases">
        <authorList>
            <person name="Jia N."/>
            <person name="Wang J."/>
            <person name="Shi W."/>
            <person name="Du L."/>
            <person name="Sun Y."/>
            <person name="Zhan W."/>
            <person name="Jiang J."/>
            <person name="Wang Q."/>
            <person name="Zhang B."/>
            <person name="Ji P."/>
            <person name="Sakyi L.B."/>
            <person name="Cui X."/>
            <person name="Yuan T."/>
            <person name="Jiang B."/>
            <person name="Yang W."/>
            <person name="Lam T.T.-Y."/>
            <person name="Chang Q."/>
            <person name="Ding S."/>
            <person name="Wang X."/>
            <person name="Zhu J."/>
            <person name="Ruan X."/>
            <person name="Zhao L."/>
            <person name="Wei J."/>
            <person name="Que T."/>
            <person name="Du C."/>
            <person name="Cheng J."/>
            <person name="Dai P."/>
            <person name="Han X."/>
            <person name="Huang E."/>
            <person name="Gao Y."/>
            <person name="Liu J."/>
            <person name="Shao H."/>
            <person name="Ye R."/>
            <person name="Li L."/>
            <person name="Wei W."/>
            <person name="Wang X."/>
            <person name="Wang C."/>
            <person name="Huo Q."/>
            <person name="Li W."/>
            <person name="Guo W."/>
            <person name="Chen H."/>
            <person name="Chen S."/>
            <person name="Zhou L."/>
            <person name="Zhou L."/>
            <person name="Ni X."/>
            <person name="Tian J."/>
            <person name="Zhou Y."/>
            <person name="Sheng Y."/>
            <person name="Liu T."/>
            <person name="Pan Y."/>
            <person name="Xia L."/>
            <person name="Li J."/>
            <person name="Zhao F."/>
            <person name="Cao W."/>
        </authorList>
    </citation>
    <scope>NUCLEOTIDE SEQUENCE</scope>
    <source>
        <strain evidence="10">Rsan-2018</strain>
        <tissue evidence="10">Larvae</tissue>
    </source>
</reference>
<feature type="transmembrane region" description="Helical" evidence="7">
    <location>
        <begin position="7"/>
        <end position="27"/>
    </location>
</feature>
<keyword evidence="11" id="KW-1185">Reference proteome</keyword>